<reference evidence="2" key="1">
    <citation type="journal article" date="2023" name="Hortic. Res.">
        <title>A chromosome-level phased genome enabling allele-level studies in sweet orange: a case study on citrus Huanglongbing tolerance.</title>
        <authorList>
            <person name="Wu B."/>
            <person name="Yu Q."/>
            <person name="Deng Z."/>
            <person name="Duan Y."/>
            <person name="Luo F."/>
            <person name="Gmitter F. Jr."/>
        </authorList>
    </citation>
    <scope>NUCLEOTIDE SEQUENCE [LARGE SCALE GENOMIC DNA]</scope>
    <source>
        <strain evidence="2">cv. Valencia</strain>
    </source>
</reference>
<dbReference type="EMBL" id="CM039171">
    <property type="protein sequence ID" value="KAH9793365.1"/>
    <property type="molecule type" value="Genomic_DNA"/>
</dbReference>
<gene>
    <name evidence="1" type="ORF">KPL71_004495</name>
</gene>
<keyword evidence="2" id="KW-1185">Reference proteome</keyword>
<protein>
    <submittedName>
        <fullName evidence="1">Uncharacterized protein</fullName>
    </submittedName>
</protein>
<proteinExistence type="predicted"/>
<evidence type="ECO:0000313" key="2">
    <source>
        <dbReference type="Proteomes" id="UP000829398"/>
    </source>
</evidence>
<dbReference type="Proteomes" id="UP000829398">
    <property type="component" value="Chromosome 2"/>
</dbReference>
<name>A0ACB8N5Y8_CITSI</name>
<sequence>MSFLAGRLAGKEGAYFFQESKQAVNRLVEKTPTKTNANVQLQALTSPVAKHEAPADVLPEVLRHSLPSKIFGRPSDPSSLSRSSKWALHGDPNKWSSVSPDALNPLRAYVSLPQVTFGPKRWELPNQEHSILASTANELRKDKYTGVNPEKLKAAAEGLQHGRFLILFLLSLICCCCYSPFVGKAFAVATVIVFGGASLIFGFTASKLEIQNTDEIRTKGKDLVQPKFQMIKEQLTPIKTWAENTQKKWHLEREEGIKEKPMVKELSRILGAKTST</sequence>
<accession>A0ACB8N5Y8</accession>
<evidence type="ECO:0000313" key="1">
    <source>
        <dbReference type="EMBL" id="KAH9793365.1"/>
    </source>
</evidence>
<organism evidence="1 2">
    <name type="scientific">Citrus sinensis</name>
    <name type="common">Sweet orange</name>
    <name type="synonym">Citrus aurantium var. sinensis</name>
    <dbReference type="NCBI Taxonomy" id="2711"/>
    <lineage>
        <taxon>Eukaryota</taxon>
        <taxon>Viridiplantae</taxon>
        <taxon>Streptophyta</taxon>
        <taxon>Embryophyta</taxon>
        <taxon>Tracheophyta</taxon>
        <taxon>Spermatophyta</taxon>
        <taxon>Magnoliopsida</taxon>
        <taxon>eudicotyledons</taxon>
        <taxon>Gunneridae</taxon>
        <taxon>Pentapetalae</taxon>
        <taxon>rosids</taxon>
        <taxon>malvids</taxon>
        <taxon>Sapindales</taxon>
        <taxon>Rutaceae</taxon>
        <taxon>Aurantioideae</taxon>
        <taxon>Citrus</taxon>
    </lineage>
</organism>
<comment type="caution">
    <text evidence="1">The sequence shown here is derived from an EMBL/GenBank/DDBJ whole genome shotgun (WGS) entry which is preliminary data.</text>
</comment>